<name>A0AA88QDL2_9ASTE</name>
<dbReference type="AlphaFoldDB" id="A0AA88QDL2"/>
<feature type="region of interest" description="Disordered" evidence="1">
    <location>
        <begin position="33"/>
        <end position="68"/>
    </location>
</feature>
<sequence>MLKRYHMPKSEPSTSVSFNFAFAAAAPSSLSGTAVALTSNPPSDSRSGPGAGAEIHPFNLDEFDDEDKQHTGRCSRRLVDEPNTPLGEAKRSSFREGDRIVGFLGWGSEIDGEKEIAVLCILEIQIREKWGYGGCIKAVVSRRWGDGSDGGWNRSVMVRLRWWANLWCGGDGWAGELRCIMALGGADLRWWSSTVT</sequence>
<gene>
    <name evidence="2" type="ORF">RJ640_005206</name>
</gene>
<feature type="compositionally biased region" description="Polar residues" evidence="1">
    <location>
        <begin position="36"/>
        <end position="46"/>
    </location>
</feature>
<keyword evidence="3" id="KW-1185">Reference proteome</keyword>
<evidence type="ECO:0000313" key="3">
    <source>
        <dbReference type="Proteomes" id="UP001187471"/>
    </source>
</evidence>
<organism evidence="2 3">
    <name type="scientific">Escallonia rubra</name>
    <dbReference type="NCBI Taxonomy" id="112253"/>
    <lineage>
        <taxon>Eukaryota</taxon>
        <taxon>Viridiplantae</taxon>
        <taxon>Streptophyta</taxon>
        <taxon>Embryophyta</taxon>
        <taxon>Tracheophyta</taxon>
        <taxon>Spermatophyta</taxon>
        <taxon>Magnoliopsida</taxon>
        <taxon>eudicotyledons</taxon>
        <taxon>Gunneridae</taxon>
        <taxon>Pentapetalae</taxon>
        <taxon>asterids</taxon>
        <taxon>campanulids</taxon>
        <taxon>Escalloniales</taxon>
        <taxon>Escalloniaceae</taxon>
        <taxon>Escallonia</taxon>
    </lineage>
</organism>
<dbReference type="EMBL" id="JAVXUO010003049">
    <property type="protein sequence ID" value="KAK2967162.1"/>
    <property type="molecule type" value="Genomic_DNA"/>
</dbReference>
<dbReference type="Proteomes" id="UP001187471">
    <property type="component" value="Unassembled WGS sequence"/>
</dbReference>
<reference evidence="2" key="1">
    <citation type="submission" date="2022-12" db="EMBL/GenBank/DDBJ databases">
        <title>Draft genome assemblies for two species of Escallonia (Escalloniales).</title>
        <authorList>
            <person name="Chanderbali A."/>
            <person name="Dervinis C."/>
            <person name="Anghel I."/>
            <person name="Soltis D."/>
            <person name="Soltis P."/>
            <person name="Zapata F."/>
        </authorList>
    </citation>
    <scope>NUCLEOTIDE SEQUENCE</scope>
    <source>
        <strain evidence="2">UCBG92.1500</strain>
        <tissue evidence="2">Leaf</tissue>
    </source>
</reference>
<protein>
    <submittedName>
        <fullName evidence="2">Uncharacterized protein</fullName>
    </submittedName>
</protein>
<evidence type="ECO:0000313" key="2">
    <source>
        <dbReference type="EMBL" id="KAK2967162.1"/>
    </source>
</evidence>
<comment type="caution">
    <text evidence="2">The sequence shown here is derived from an EMBL/GenBank/DDBJ whole genome shotgun (WGS) entry which is preliminary data.</text>
</comment>
<proteinExistence type="predicted"/>
<evidence type="ECO:0000256" key="1">
    <source>
        <dbReference type="SAM" id="MobiDB-lite"/>
    </source>
</evidence>
<accession>A0AA88QDL2</accession>